<comment type="caution">
    <text evidence="2">The sequence shown here is derived from an EMBL/GenBank/DDBJ whole genome shotgun (WGS) entry which is preliminary data.</text>
</comment>
<protein>
    <recommendedName>
        <fullName evidence="1">Retrotransposon gag domain-containing protein</fullName>
    </recommendedName>
</protein>
<dbReference type="PANTHER" id="PTHR33223">
    <property type="entry name" value="CCHC-TYPE DOMAIN-CONTAINING PROTEIN"/>
    <property type="match status" value="1"/>
</dbReference>
<evidence type="ECO:0000313" key="3">
    <source>
        <dbReference type="Proteomes" id="UP000619265"/>
    </source>
</evidence>
<dbReference type="PANTHER" id="PTHR33223:SF11">
    <property type="entry name" value="ELEMENT PROTEIN, PUTATIVE-RELATED"/>
    <property type="match status" value="1"/>
</dbReference>
<name>A0A833UUX6_JUGRE</name>
<dbReference type="EMBL" id="LIHL02000010">
    <property type="protein sequence ID" value="KAF5458864.1"/>
    <property type="molecule type" value="Genomic_DNA"/>
</dbReference>
<feature type="domain" description="Retrotransposon gag" evidence="1">
    <location>
        <begin position="52"/>
        <end position="150"/>
    </location>
</feature>
<reference evidence="2" key="2">
    <citation type="submission" date="2020-03" db="EMBL/GenBank/DDBJ databases">
        <title>Walnut 2.0.</title>
        <authorList>
            <person name="Marrano A."/>
            <person name="Britton M."/>
            <person name="Zimin A.V."/>
            <person name="Zaini P.A."/>
            <person name="Workman R."/>
            <person name="Puiu D."/>
            <person name="Bianco L."/>
            <person name="Allen B.J."/>
            <person name="Troggio M."/>
            <person name="Leslie C.A."/>
            <person name="Timp W."/>
            <person name="Dendekar A."/>
            <person name="Salzberg S.L."/>
            <person name="Neale D.B."/>
        </authorList>
    </citation>
    <scope>NUCLEOTIDE SEQUENCE</scope>
    <source>
        <tissue evidence="2">Leaves</tissue>
    </source>
</reference>
<evidence type="ECO:0000313" key="2">
    <source>
        <dbReference type="EMBL" id="KAF5458864.1"/>
    </source>
</evidence>
<dbReference type="AlphaFoldDB" id="A0A833UUX6"/>
<sequence length="165" mass="19431">MGELGDRGRYSCERLIDLMIDMSSNANAAEDWIQDIEEIFGVLECTDQQKVKFAAFKLSGEAKRWWNSEKIIREAEGIGIIVWAQFKQSFFDRFFPKADRDAKAREFTNLVQGTMTVRQYAARFAELSRFTTYLIPDEEKKTRKFEEGLNYRIYERVMILQIQNL</sequence>
<accession>A0A833UUX6</accession>
<proteinExistence type="predicted"/>
<dbReference type="Proteomes" id="UP000619265">
    <property type="component" value="Unassembled WGS sequence"/>
</dbReference>
<evidence type="ECO:0000259" key="1">
    <source>
        <dbReference type="Pfam" id="PF03732"/>
    </source>
</evidence>
<gene>
    <name evidence="2" type="ORF">F2P56_022862</name>
</gene>
<dbReference type="InterPro" id="IPR005162">
    <property type="entry name" value="Retrotrans_gag_dom"/>
</dbReference>
<reference evidence="2" key="1">
    <citation type="submission" date="2015-10" db="EMBL/GenBank/DDBJ databases">
        <authorList>
            <person name="Martinez-Garcia P.J."/>
            <person name="Crepeau M.W."/>
            <person name="Puiu D."/>
            <person name="Gonzalez-Ibeas D."/>
            <person name="Whalen J."/>
            <person name="Stevens K."/>
            <person name="Paul R."/>
            <person name="Butterfield T."/>
            <person name="Britton M."/>
            <person name="Reagan R."/>
            <person name="Chakraborty S."/>
            <person name="Walawage S.L."/>
            <person name="Vasquez-Gross H.A."/>
            <person name="Cardeno C."/>
            <person name="Famula R."/>
            <person name="Pratt K."/>
            <person name="Kuruganti S."/>
            <person name="Aradhya M.K."/>
            <person name="Leslie C.A."/>
            <person name="Dandekar A.M."/>
            <person name="Salzberg S.L."/>
            <person name="Wegrzyn J.L."/>
            <person name="Langley C.H."/>
            <person name="Neale D.B."/>
        </authorList>
    </citation>
    <scope>NUCLEOTIDE SEQUENCE</scope>
    <source>
        <tissue evidence="2">Leaves</tissue>
    </source>
</reference>
<dbReference type="Pfam" id="PF03732">
    <property type="entry name" value="Retrotrans_gag"/>
    <property type="match status" value="1"/>
</dbReference>
<dbReference type="Gramene" id="Jr10_19220_p1">
    <property type="protein sequence ID" value="cds.Jr10_19220_p1"/>
    <property type="gene ID" value="Jr10_19220"/>
</dbReference>
<organism evidence="2 3">
    <name type="scientific">Juglans regia</name>
    <name type="common">English walnut</name>
    <dbReference type="NCBI Taxonomy" id="51240"/>
    <lineage>
        <taxon>Eukaryota</taxon>
        <taxon>Viridiplantae</taxon>
        <taxon>Streptophyta</taxon>
        <taxon>Embryophyta</taxon>
        <taxon>Tracheophyta</taxon>
        <taxon>Spermatophyta</taxon>
        <taxon>Magnoliopsida</taxon>
        <taxon>eudicotyledons</taxon>
        <taxon>Gunneridae</taxon>
        <taxon>Pentapetalae</taxon>
        <taxon>rosids</taxon>
        <taxon>fabids</taxon>
        <taxon>Fagales</taxon>
        <taxon>Juglandaceae</taxon>
        <taxon>Juglans</taxon>
    </lineage>
</organism>